<accession>A0AAV4Y652</accession>
<evidence type="ECO:0000313" key="3">
    <source>
        <dbReference type="Proteomes" id="UP001054945"/>
    </source>
</evidence>
<dbReference type="AlphaFoldDB" id="A0AAV4Y652"/>
<feature type="region of interest" description="Disordered" evidence="1">
    <location>
        <begin position="50"/>
        <end position="71"/>
    </location>
</feature>
<organism evidence="2 3">
    <name type="scientific">Caerostris extrusa</name>
    <name type="common">Bark spider</name>
    <name type="synonym">Caerostris bankana</name>
    <dbReference type="NCBI Taxonomy" id="172846"/>
    <lineage>
        <taxon>Eukaryota</taxon>
        <taxon>Metazoa</taxon>
        <taxon>Ecdysozoa</taxon>
        <taxon>Arthropoda</taxon>
        <taxon>Chelicerata</taxon>
        <taxon>Arachnida</taxon>
        <taxon>Araneae</taxon>
        <taxon>Araneomorphae</taxon>
        <taxon>Entelegynae</taxon>
        <taxon>Araneoidea</taxon>
        <taxon>Araneidae</taxon>
        <taxon>Caerostris</taxon>
    </lineage>
</organism>
<protein>
    <submittedName>
        <fullName evidence="2">Uncharacterized protein</fullName>
    </submittedName>
</protein>
<dbReference type="EMBL" id="BPLR01001512">
    <property type="protein sequence ID" value="GIZ02837.1"/>
    <property type="molecule type" value="Genomic_DNA"/>
</dbReference>
<sequence length="71" mass="8158">MPPQKVPSANKRTFSSGSQRPRLFTRLGFSALLEYRITNTHPHSIYILEGMERNHAQPPLPHPPKSEHKDE</sequence>
<evidence type="ECO:0000256" key="1">
    <source>
        <dbReference type="SAM" id="MobiDB-lite"/>
    </source>
</evidence>
<feature type="compositionally biased region" description="Polar residues" evidence="1">
    <location>
        <begin position="10"/>
        <end position="19"/>
    </location>
</feature>
<proteinExistence type="predicted"/>
<keyword evidence="3" id="KW-1185">Reference proteome</keyword>
<name>A0AAV4Y652_CAEEX</name>
<gene>
    <name evidence="2" type="ORF">CEXT_576621</name>
</gene>
<feature type="region of interest" description="Disordered" evidence="1">
    <location>
        <begin position="1"/>
        <end position="21"/>
    </location>
</feature>
<evidence type="ECO:0000313" key="2">
    <source>
        <dbReference type="EMBL" id="GIZ02837.1"/>
    </source>
</evidence>
<dbReference type="Proteomes" id="UP001054945">
    <property type="component" value="Unassembled WGS sequence"/>
</dbReference>
<comment type="caution">
    <text evidence="2">The sequence shown here is derived from an EMBL/GenBank/DDBJ whole genome shotgun (WGS) entry which is preliminary data.</text>
</comment>
<reference evidence="2 3" key="1">
    <citation type="submission" date="2021-06" db="EMBL/GenBank/DDBJ databases">
        <title>Caerostris extrusa draft genome.</title>
        <authorList>
            <person name="Kono N."/>
            <person name="Arakawa K."/>
        </authorList>
    </citation>
    <scope>NUCLEOTIDE SEQUENCE [LARGE SCALE GENOMIC DNA]</scope>
</reference>